<dbReference type="SUPFAM" id="SSF51621">
    <property type="entry name" value="Phosphoenolpyruvate/pyruvate domain"/>
    <property type="match status" value="1"/>
</dbReference>
<evidence type="ECO:0000256" key="2">
    <source>
        <dbReference type="ARBA" id="ARBA00007837"/>
    </source>
</evidence>
<reference evidence="9" key="2">
    <citation type="submission" date="2020-09" db="EMBL/GenBank/DDBJ databases">
        <authorList>
            <person name="Sun Q."/>
            <person name="Zhou Y."/>
        </authorList>
    </citation>
    <scope>NUCLEOTIDE SEQUENCE</scope>
    <source>
        <strain evidence="9">CGMCC 1.12214</strain>
    </source>
</reference>
<accession>A0A917I2J4</accession>
<evidence type="ECO:0000259" key="7">
    <source>
        <dbReference type="Pfam" id="PF00391"/>
    </source>
</evidence>
<evidence type="ECO:0000259" key="8">
    <source>
        <dbReference type="Pfam" id="PF02896"/>
    </source>
</evidence>
<dbReference type="Proteomes" id="UP000603912">
    <property type="component" value="Unassembled WGS sequence"/>
</dbReference>
<dbReference type="EMBL" id="BMES01000001">
    <property type="protein sequence ID" value="GGH07353.1"/>
    <property type="molecule type" value="Genomic_DNA"/>
</dbReference>
<evidence type="ECO:0000256" key="3">
    <source>
        <dbReference type="ARBA" id="ARBA00022679"/>
    </source>
</evidence>
<dbReference type="InterPro" id="IPR000121">
    <property type="entry name" value="PEP_util_C"/>
</dbReference>
<dbReference type="RefSeq" id="WP_188515894.1">
    <property type="nucleotide sequence ID" value="NZ_BMES01000001.1"/>
</dbReference>
<comment type="cofactor">
    <cofactor evidence="1">
        <name>Mg(2+)</name>
        <dbReference type="ChEBI" id="CHEBI:18420"/>
    </cofactor>
</comment>
<name>A0A917I2J4_9HYPH</name>
<feature type="domain" description="PEP-utilising enzyme mobile" evidence="7">
    <location>
        <begin position="49"/>
        <end position="105"/>
    </location>
</feature>
<dbReference type="InterPro" id="IPR040442">
    <property type="entry name" value="Pyrv_kinase-like_dom_sf"/>
</dbReference>
<evidence type="ECO:0008006" key="11">
    <source>
        <dbReference type="Google" id="ProtNLM"/>
    </source>
</evidence>
<evidence type="ECO:0000313" key="9">
    <source>
        <dbReference type="EMBL" id="GGH07353.1"/>
    </source>
</evidence>
<reference evidence="9" key="1">
    <citation type="journal article" date="2014" name="Int. J. Syst. Evol. Microbiol.">
        <title>Complete genome sequence of Corynebacterium casei LMG S-19264T (=DSM 44701T), isolated from a smear-ripened cheese.</title>
        <authorList>
            <consortium name="US DOE Joint Genome Institute (JGI-PGF)"/>
            <person name="Walter F."/>
            <person name="Albersmeier A."/>
            <person name="Kalinowski J."/>
            <person name="Ruckert C."/>
        </authorList>
    </citation>
    <scope>NUCLEOTIDE SEQUENCE</scope>
    <source>
        <strain evidence="9">CGMCC 1.12214</strain>
    </source>
</reference>
<dbReference type="PANTHER" id="PTHR46244">
    <property type="entry name" value="PHOSPHOENOLPYRUVATE-PROTEIN PHOSPHOTRANSFERASE"/>
    <property type="match status" value="1"/>
</dbReference>
<dbReference type="InterPro" id="IPR036637">
    <property type="entry name" value="Phosphohistidine_dom_sf"/>
</dbReference>
<organism evidence="9 10">
    <name type="scientific">Alsobacter metallidurans</name>
    <dbReference type="NCBI Taxonomy" id="340221"/>
    <lineage>
        <taxon>Bacteria</taxon>
        <taxon>Pseudomonadati</taxon>
        <taxon>Pseudomonadota</taxon>
        <taxon>Alphaproteobacteria</taxon>
        <taxon>Hyphomicrobiales</taxon>
        <taxon>Alsobacteraceae</taxon>
        <taxon>Alsobacter</taxon>
    </lineage>
</organism>
<evidence type="ECO:0000313" key="10">
    <source>
        <dbReference type="Proteomes" id="UP000603912"/>
    </source>
</evidence>
<evidence type="ECO:0000256" key="1">
    <source>
        <dbReference type="ARBA" id="ARBA00001946"/>
    </source>
</evidence>
<evidence type="ECO:0000256" key="5">
    <source>
        <dbReference type="ARBA" id="ARBA00022777"/>
    </source>
</evidence>
<keyword evidence="3" id="KW-0808">Transferase</keyword>
<dbReference type="InterPro" id="IPR015813">
    <property type="entry name" value="Pyrv/PenolPyrv_kinase-like_dom"/>
</dbReference>
<evidence type="ECO:0000256" key="4">
    <source>
        <dbReference type="ARBA" id="ARBA00022723"/>
    </source>
</evidence>
<dbReference type="InterPro" id="IPR008279">
    <property type="entry name" value="PEP-util_enz_mobile_dom"/>
</dbReference>
<dbReference type="PRINTS" id="PR01736">
    <property type="entry name" value="PHPHTRNFRASE"/>
</dbReference>
<dbReference type="GO" id="GO:0046872">
    <property type="term" value="F:metal ion binding"/>
    <property type="evidence" value="ECO:0007669"/>
    <property type="project" value="UniProtKB-KW"/>
</dbReference>
<dbReference type="InterPro" id="IPR050499">
    <property type="entry name" value="PEP-utilizing_PTS_enzyme"/>
</dbReference>
<protein>
    <recommendedName>
        <fullName evidence="11">Phosphoenolpyruvate--protein phosphotransferase</fullName>
    </recommendedName>
</protein>
<dbReference type="AlphaFoldDB" id="A0A917I2J4"/>
<comment type="caution">
    <text evidence="9">The sequence shown here is derived from an EMBL/GenBank/DDBJ whole genome shotgun (WGS) entry which is preliminary data.</text>
</comment>
<dbReference type="SUPFAM" id="SSF52009">
    <property type="entry name" value="Phosphohistidine domain"/>
    <property type="match status" value="1"/>
</dbReference>
<gene>
    <name evidence="9" type="ORF">GCM10007036_02200</name>
</gene>
<evidence type="ECO:0000256" key="6">
    <source>
        <dbReference type="ARBA" id="ARBA00022842"/>
    </source>
</evidence>
<feature type="domain" description="PEP-utilising enzyme C-terminal" evidence="8">
    <location>
        <begin position="151"/>
        <end position="422"/>
    </location>
</feature>
<dbReference type="Gene3D" id="3.50.30.10">
    <property type="entry name" value="Phosphohistidine domain"/>
    <property type="match status" value="1"/>
</dbReference>
<keyword evidence="4" id="KW-0479">Metal-binding</keyword>
<sequence>MSDGGGETVWRGQVAAPGFGRGPLFSVGGEIGDGEDNPSRVRPAVLDAPHGAVIVGVDLTPAECAALSDRNPAGLALVRGSATSHVAVMAQERGWPLVIRLAGESEIDVGALAGEALLDAVDGRLVRGPSAATTTAFTHRARLWREQRARDAALLPLPAITADRRRVRVGLVIDQLSQLRATDPAHADGIGLVRTEMLFADRAALPGEEGQFATYRILLQWAGDRPVAIRLFDPGEGKTLPGVDAGALRGVAFGLANPAILGVQLRALLRAAAAGDLTIVLPMVESPADVAAMRSALADATEALRRAGRPFGRPRLGAMIETAGALEHVAGLSVERLSVGLGDLAAALGEPRQTGSATPSRALCAAVERVVAHGAALGVDVALCGALAADPALADTWLRLGVRDLSAPPAALAAMKAAIAAIGAGAEADA</sequence>
<keyword evidence="10" id="KW-1185">Reference proteome</keyword>
<keyword evidence="6" id="KW-0460">Magnesium</keyword>
<comment type="similarity">
    <text evidence="2">Belongs to the PEP-utilizing enzyme family.</text>
</comment>
<dbReference type="Gene3D" id="3.20.20.60">
    <property type="entry name" value="Phosphoenolpyruvate-binding domains"/>
    <property type="match status" value="1"/>
</dbReference>
<dbReference type="Pfam" id="PF02896">
    <property type="entry name" value="PEP-utilizers_C"/>
    <property type="match status" value="1"/>
</dbReference>
<dbReference type="PANTHER" id="PTHR46244:SF6">
    <property type="entry name" value="PHOSPHOENOLPYRUVATE-PROTEIN PHOSPHOTRANSFERASE"/>
    <property type="match status" value="1"/>
</dbReference>
<dbReference type="GO" id="GO:0016301">
    <property type="term" value="F:kinase activity"/>
    <property type="evidence" value="ECO:0007669"/>
    <property type="project" value="UniProtKB-KW"/>
</dbReference>
<keyword evidence="5" id="KW-0418">Kinase</keyword>
<proteinExistence type="inferred from homology"/>
<dbReference type="Pfam" id="PF00391">
    <property type="entry name" value="PEP-utilizers"/>
    <property type="match status" value="1"/>
</dbReference>